<evidence type="ECO:0000256" key="7">
    <source>
        <dbReference type="SAM" id="Phobius"/>
    </source>
</evidence>
<evidence type="ECO:0000256" key="6">
    <source>
        <dbReference type="ARBA" id="ARBA00023136"/>
    </source>
</evidence>
<evidence type="ECO:0000313" key="9">
    <source>
        <dbReference type="EMBL" id="KAF0314038.1"/>
    </source>
</evidence>
<keyword evidence="6 7" id="KW-0472">Membrane</keyword>
<dbReference type="Proteomes" id="UP000440578">
    <property type="component" value="Unassembled WGS sequence"/>
</dbReference>
<evidence type="ECO:0000256" key="4">
    <source>
        <dbReference type="ARBA" id="ARBA00022970"/>
    </source>
</evidence>
<evidence type="ECO:0000256" key="1">
    <source>
        <dbReference type="ARBA" id="ARBA00004141"/>
    </source>
</evidence>
<keyword evidence="4" id="KW-0029">Amino-acid transport</keyword>
<accession>A0A6A4XFI9</accession>
<evidence type="ECO:0000256" key="5">
    <source>
        <dbReference type="ARBA" id="ARBA00022989"/>
    </source>
</evidence>
<evidence type="ECO:0000256" key="3">
    <source>
        <dbReference type="ARBA" id="ARBA00022692"/>
    </source>
</evidence>
<reference evidence="9 10" key="1">
    <citation type="submission" date="2019-07" db="EMBL/GenBank/DDBJ databases">
        <title>Draft genome assembly of a fouling barnacle, Amphibalanus amphitrite (Darwin, 1854): The first reference genome for Thecostraca.</title>
        <authorList>
            <person name="Kim W."/>
        </authorList>
    </citation>
    <scope>NUCLEOTIDE SEQUENCE [LARGE SCALE GENOMIC DNA]</scope>
    <source>
        <strain evidence="9">SNU_AA5</strain>
        <tissue evidence="9">Soma without cirri and trophi</tissue>
    </source>
</reference>
<feature type="transmembrane region" description="Helical" evidence="7">
    <location>
        <begin position="155"/>
        <end position="173"/>
    </location>
</feature>
<dbReference type="AlphaFoldDB" id="A0A6A4XFI9"/>
<keyword evidence="2" id="KW-0813">Transport</keyword>
<dbReference type="PANTHER" id="PTHR22950:SF646">
    <property type="entry name" value="SODIUM-COUPLED NEUTRAL AMINO ACID TRANSPORTER 10-RELATED"/>
    <property type="match status" value="1"/>
</dbReference>
<comment type="caution">
    <text evidence="9">The sequence shown here is derived from an EMBL/GenBank/DDBJ whole genome shotgun (WGS) entry which is preliminary data.</text>
</comment>
<feature type="transmembrane region" description="Helical" evidence="7">
    <location>
        <begin position="67"/>
        <end position="93"/>
    </location>
</feature>
<dbReference type="InterPro" id="IPR013057">
    <property type="entry name" value="AA_transpt_TM"/>
</dbReference>
<sequence length="204" mass="22726">MGTLDKLHWRSVDADEMCRLAPGCTTQSGDCIDLDCWEYPITKYLLHKTTTYLVTNIVSKSKSGCGLILGILLLIISGYINRINCHFLIKSAISTKRRSYEFLAFHIFGPMGKFAIEVIQIGFLFGICVSFFVIAGDLGPKILAQLLEVECTPRFRAFFLCGMCFFIVLPLSLLRNTDSLASISAISITFYVLLVLKVLIMTTG</sequence>
<dbReference type="Pfam" id="PF01490">
    <property type="entry name" value="Aa_trans"/>
    <property type="match status" value="1"/>
</dbReference>
<proteinExistence type="predicted"/>
<gene>
    <name evidence="9" type="primary">Slc38a10_1</name>
    <name evidence="9" type="ORF">FJT64_015467</name>
</gene>
<feature type="transmembrane region" description="Helical" evidence="7">
    <location>
        <begin position="114"/>
        <end position="135"/>
    </location>
</feature>
<keyword evidence="5 7" id="KW-1133">Transmembrane helix</keyword>
<evidence type="ECO:0000313" key="10">
    <source>
        <dbReference type="Proteomes" id="UP000440578"/>
    </source>
</evidence>
<feature type="domain" description="Amino acid transporter transmembrane" evidence="8">
    <location>
        <begin position="65"/>
        <end position="198"/>
    </location>
</feature>
<protein>
    <submittedName>
        <fullName evidence="9">Putative sodium-coupled neutral amino acid transporter 10</fullName>
    </submittedName>
</protein>
<dbReference type="EMBL" id="VIIS01000054">
    <property type="protein sequence ID" value="KAF0314038.1"/>
    <property type="molecule type" value="Genomic_DNA"/>
</dbReference>
<name>A0A6A4XFI9_AMPAM</name>
<keyword evidence="3 7" id="KW-0812">Transmembrane</keyword>
<dbReference type="PANTHER" id="PTHR22950">
    <property type="entry name" value="AMINO ACID TRANSPORTER"/>
    <property type="match status" value="1"/>
</dbReference>
<feature type="transmembrane region" description="Helical" evidence="7">
    <location>
        <begin position="180"/>
        <end position="200"/>
    </location>
</feature>
<evidence type="ECO:0000256" key="2">
    <source>
        <dbReference type="ARBA" id="ARBA00022448"/>
    </source>
</evidence>
<dbReference type="GO" id="GO:0016020">
    <property type="term" value="C:membrane"/>
    <property type="evidence" value="ECO:0007669"/>
    <property type="project" value="UniProtKB-SubCell"/>
</dbReference>
<dbReference type="OrthoDB" id="513400at2759"/>
<evidence type="ECO:0000259" key="8">
    <source>
        <dbReference type="Pfam" id="PF01490"/>
    </source>
</evidence>
<organism evidence="9 10">
    <name type="scientific">Amphibalanus amphitrite</name>
    <name type="common">Striped barnacle</name>
    <name type="synonym">Balanus amphitrite</name>
    <dbReference type="NCBI Taxonomy" id="1232801"/>
    <lineage>
        <taxon>Eukaryota</taxon>
        <taxon>Metazoa</taxon>
        <taxon>Ecdysozoa</taxon>
        <taxon>Arthropoda</taxon>
        <taxon>Crustacea</taxon>
        <taxon>Multicrustacea</taxon>
        <taxon>Cirripedia</taxon>
        <taxon>Thoracica</taxon>
        <taxon>Thoracicalcarea</taxon>
        <taxon>Balanomorpha</taxon>
        <taxon>Balanoidea</taxon>
        <taxon>Balanidae</taxon>
        <taxon>Amphibalaninae</taxon>
        <taxon>Amphibalanus</taxon>
    </lineage>
</organism>
<keyword evidence="10" id="KW-1185">Reference proteome</keyword>
<dbReference type="GO" id="GO:0015179">
    <property type="term" value="F:L-amino acid transmembrane transporter activity"/>
    <property type="evidence" value="ECO:0007669"/>
    <property type="project" value="TreeGrafter"/>
</dbReference>
<comment type="subcellular location">
    <subcellularLocation>
        <location evidence="1">Membrane</location>
        <topology evidence="1">Multi-pass membrane protein</topology>
    </subcellularLocation>
</comment>